<dbReference type="EMBL" id="JBHSOD010000022">
    <property type="protein sequence ID" value="MFC5887076.1"/>
    <property type="molecule type" value="Genomic_DNA"/>
</dbReference>
<sequence>MSSILRRITADDRREAASVLDDFKVALATAGTELPSTGIDWNCASVTGVILIDLGSAPVSVVTKLTDVIRDGVRARREPPQVAWYPRAGQAVTLNAADGAPLAAEVVVATRRLVTIRLDGHR</sequence>
<accession>A0ABW1F178</accession>
<comment type="caution">
    <text evidence="1">The sequence shown here is derived from an EMBL/GenBank/DDBJ whole genome shotgun (WGS) entry which is preliminary data.</text>
</comment>
<evidence type="ECO:0000313" key="2">
    <source>
        <dbReference type="Proteomes" id="UP001596067"/>
    </source>
</evidence>
<protein>
    <submittedName>
        <fullName evidence="1">Uncharacterized protein</fullName>
    </submittedName>
</protein>
<dbReference type="RefSeq" id="WP_313764982.1">
    <property type="nucleotide sequence ID" value="NZ_BAAAVH010000051.1"/>
</dbReference>
<proteinExistence type="predicted"/>
<dbReference type="Proteomes" id="UP001596067">
    <property type="component" value="Unassembled WGS sequence"/>
</dbReference>
<organism evidence="1 2">
    <name type="scientific">Kitasatospora aburaviensis</name>
    <dbReference type="NCBI Taxonomy" id="67265"/>
    <lineage>
        <taxon>Bacteria</taxon>
        <taxon>Bacillati</taxon>
        <taxon>Actinomycetota</taxon>
        <taxon>Actinomycetes</taxon>
        <taxon>Kitasatosporales</taxon>
        <taxon>Streptomycetaceae</taxon>
        <taxon>Kitasatospora</taxon>
    </lineage>
</organism>
<gene>
    <name evidence="1" type="ORF">ACFP0N_19090</name>
</gene>
<name>A0ABW1F178_9ACTN</name>
<keyword evidence="2" id="KW-1185">Reference proteome</keyword>
<reference evidence="2" key="1">
    <citation type="journal article" date="2019" name="Int. J. Syst. Evol. Microbiol.">
        <title>The Global Catalogue of Microorganisms (GCM) 10K type strain sequencing project: providing services to taxonomists for standard genome sequencing and annotation.</title>
        <authorList>
            <consortium name="The Broad Institute Genomics Platform"/>
            <consortium name="The Broad Institute Genome Sequencing Center for Infectious Disease"/>
            <person name="Wu L."/>
            <person name="Ma J."/>
        </authorList>
    </citation>
    <scope>NUCLEOTIDE SEQUENCE [LARGE SCALE GENOMIC DNA]</scope>
    <source>
        <strain evidence="2">CGMCC 4.1469</strain>
    </source>
</reference>
<evidence type="ECO:0000313" key="1">
    <source>
        <dbReference type="EMBL" id="MFC5887076.1"/>
    </source>
</evidence>